<dbReference type="GO" id="GO:0005886">
    <property type="term" value="C:plasma membrane"/>
    <property type="evidence" value="ECO:0007669"/>
    <property type="project" value="UniProtKB-SubCell"/>
</dbReference>
<name>A0A1I4ZFX6_9HYPH</name>
<feature type="transmembrane region" description="Helical" evidence="8">
    <location>
        <begin position="262"/>
        <end position="283"/>
    </location>
</feature>
<organism evidence="10 11">
    <name type="scientific">Cohaesibacter marisflavi</name>
    <dbReference type="NCBI Taxonomy" id="655353"/>
    <lineage>
        <taxon>Bacteria</taxon>
        <taxon>Pseudomonadati</taxon>
        <taxon>Pseudomonadota</taxon>
        <taxon>Alphaproteobacteria</taxon>
        <taxon>Hyphomicrobiales</taxon>
        <taxon>Cohaesibacteraceae</taxon>
    </lineage>
</organism>
<keyword evidence="5 8" id="KW-0812">Transmembrane</keyword>
<dbReference type="GO" id="GO:0055085">
    <property type="term" value="P:transmembrane transport"/>
    <property type="evidence" value="ECO:0007669"/>
    <property type="project" value="InterPro"/>
</dbReference>
<dbReference type="RefSeq" id="WP_090067734.1">
    <property type="nucleotide sequence ID" value="NZ_FOVR01000001.1"/>
</dbReference>
<keyword evidence="11" id="KW-1185">Reference proteome</keyword>
<feature type="domain" description="ABC transmembrane type-1" evidence="9">
    <location>
        <begin position="174"/>
        <end position="380"/>
    </location>
</feature>
<feature type="transmembrane region" description="Helical" evidence="8">
    <location>
        <begin position="205"/>
        <end position="224"/>
    </location>
</feature>
<dbReference type="Proteomes" id="UP000199236">
    <property type="component" value="Unassembled WGS sequence"/>
</dbReference>
<evidence type="ECO:0000256" key="4">
    <source>
        <dbReference type="ARBA" id="ARBA00022475"/>
    </source>
</evidence>
<evidence type="ECO:0000256" key="5">
    <source>
        <dbReference type="ARBA" id="ARBA00022692"/>
    </source>
</evidence>
<proteinExistence type="inferred from homology"/>
<evidence type="ECO:0000256" key="3">
    <source>
        <dbReference type="ARBA" id="ARBA00022448"/>
    </source>
</evidence>
<sequence length="391" mass="42254">MTARLGPHLKASALVLPLVLFLALFFVWPIIAMLKQSVSDPVVHNTLSQTSAIAAQWNGKAPVPAALQDALVADIRATTDRQEMGAVVRRLNSAKSGFRTLMRKTRRAIRKTDGPINLGEVDKRWNEVAWWHTIAQASSPYTDRYLLAALDYGRDKHNQIVALPEDASANRTILARTFVISLSVMLSCLAIGLPFAMVIASTSGWLRNVLLAAVLLPLWTSLLVRTTAWFIILQNNGLINSALQALGITDQPIPLIFERTGVIIAMTHVLLPFMVLPIYSVLLSMPGNLMQAASSLGAHPIVAFLKVMLPLSARGIASGSLLVFMSSIGYYITPALIGGPSDQMISSVIAFYATESANWGMAGALGLVLLSITLLLYVVYGRLSAEKKGVA</sequence>
<accession>A0A1I4ZFX6</accession>
<dbReference type="AlphaFoldDB" id="A0A1I4ZFX6"/>
<feature type="transmembrane region" description="Helical" evidence="8">
    <location>
        <begin position="178"/>
        <end position="199"/>
    </location>
</feature>
<dbReference type="PANTHER" id="PTHR42929">
    <property type="entry name" value="INNER MEMBRANE ABC TRANSPORTER PERMEASE PROTEIN YDCU-RELATED-RELATED"/>
    <property type="match status" value="1"/>
</dbReference>
<comment type="similarity">
    <text evidence="2">Belongs to the binding-protein-dependent transport system permease family. CysTW subfamily.</text>
</comment>
<feature type="transmembrane region" description="Helical" evidence="8">
    <location>
        <begin position="12"/>
        <end position="34"/>
    </location>
</feature>
<evidence type="ECO:0000256" key="1">
    <source>
        <dbReference type="ARBA" id="ARBA00004651"/>
    </source>
</evidence>
<dbReference type="Gene3D" id="1.10.3720.10">
    <property type="entry name" value="MetI-like"/>
    <property type="match status" value="1"/>
</dbReference>
<dbReference type="PANTHER" id="PTHR42929:SF5">
    <property type="entry name" value="ABC TRANSPORTER PERMEASE PROTEIN"/>
    <property type="match status" value="1"/>
</dbReference>
<dbReference type="PROSITE" id="PS50928">
    <property type="entry name" value="ABC_TM1"/>
    <property type="match status" value="1"/>
</dbReference>
<dbReference type="EMBL" id="FOVR01000001">
    <property type="protein sequence ID" value="SFN49128.1"/>
    <property type="molecule type" value="Genomic_DNA"/>
</dbReference>
<evidence type="ECO:0000256" key="2">
    <source>
        <dbReference type="ARBA" id="ARBA00007069"/>
    </source>
</evidence>
<keyword evidence="3 8" id="KW-0813">Transport</keyword>
<evidence type="ECO:0000256" key="8">
    <source>
        <dbReference type="RuleBase" id="RU363032"/>
    </source>
</evidence>
<dbReference type="OrthoDB" id="9807047at2"/>
<dbReference type="STRING" id="655353.SAMN04488056_10179"/>
<gene>
    <name evidence="10" type="ORF">SAMN04488056_10179</name>
</gene>
<dbReference type="InterPro" id="IPR000515">
    <property type="entry name" value="MetI-like"/>
</dbReference>
<comment type="subcellular location">
    <subcellularLocation>
        <location evidence="1 8">Cell membrane</location>
        <topology evidence="1 8">Multi-pass membrane protein</topology>
    </subcellularLocation>
</comment>
<dbReference type="Pfam" id="PF00528">
    <property type="entry name" value="BPD_transp_1"/>
    <property type="match status" value="1"/>
</dbReference>
<evidence type="ECO:0000256" key="6">
    <source>
        <dbReference type="ARBA" id="ARBA00022989"/>
    </source>
</evidence>
<dbReference type="InterPro" id="IPR035906">
    <property type="entry name" value="MetI-like_sf"/>
</dbReference>
<protein>
    <submittedName>
        <fullName evidence="10">Putative spermidine/putrescine transport system permease protein</fullName>
    </submittedName>
</protein>
<keyword evidence="6 8" id="KW-1133">Transmembrane helix</keyword>
<feature type="transmembrane region" description="Helical" evidence="8">
    <location>
        <begin position="321"/>
        <end position="339"/>
    </location>
</feature>
<feature type="transmembrane region" description="Helical" evidence="8">
    <location>
        <begin position="359"/>
        <end position="380"/>
    </location>
</feature>
<reference evidence="10 11" key="1">
    <citation type="submission" date="2016-10" db="EMBL/GenBank/DDBJ databases">
        <authorList>
            <person name="de Groot N.N."/>
        </authorList>
    </citation>
    <scope>NUCLEOTIDE SEQUENCE [LARGE SCALE GENOMIC DNA]</scope>
    <source>
        <strain evidence="10 11">CGMCC 1.9157</strain>
    </source>
</reference>
<evidence type="ECO:0000256" key="7">
    <source>
        <dbReference type="ARBA" id="ARBA00023136"/>
    </source>
</evidence>
<keyword evidence="7 8" id="KW-0472">Membrane</keyword>
<evidence type="ECO:0000259" key="9">
    <source>
        <dbReference type="PROSITE" id="PS50928"/>
    </source>
</evidence>
<dbReference type="SUPFAM" id="SSF161098">
    <property type="entry name" value="MetI-like"/>
    <property type="match status" value="1"/>
</dbReference>
<dbReference type="CDD" id="cd06261">
    <property type="entry name" value="TM_PBP2"/>
    <property type="match status" value="1"/>
</dbReference>
<evidence type="ECO:0000313" key="11">
    <source>
        <dbReference type="Proteomes" id="UP000199236"/>
    </source>
</evidence>
<evidence type="ECO:0000313" key="10">
    <source>
        <dbReference type="EMBL" id="SFN49128.1"/>
    </source>
</evidence>
<keyword evidence="4" id="KW-1003">Cell membrane</keyword>